<dbReference type="Proteomes" id="UP000774326">
    <property type="component" value="Unassembled WGS sequence"/>
</dbReference>
<dbReference type="InterPro" id="IPR000387">
    <property type="entry name" value="Tyr_Pase_dom"/>
</dbReference>
<evidence type="ECO:0000313" key="7">
    <source>
        <dbReference type="EMBL" id="KAH3683484.1"/>
    </source>
</evidence>
<evidence type="ECO:0000259" key="5">
    <source>
        <dbReference type="PROSITE" id="PS50056"/>
    </source>
</evidence>
<keyword evidence="8" id="KW-1185">Reference proteome</keyword>
<sequence>MLNNSFTVHSGVPPATQHTDELSSSSKMNPHMPNKPQLTLSQRQSSSTTDNNTTKNTRRGESQSLHTSHALLPKEDGSDSFLEFGRPRMSHFNANNDSYNSLNSIETDSSLESTSLFSERLKFQSHSNSFFPPPNPFANFDSQMISPVSSSFDRSSISASPSSAAKVPQYARPRPSFHHSSTSIPSLTSSHNKTFSSSSINSNISSNSGSINFSLSPLINKKAAKYQIPKGVATVSDSQLKDLIHGGTNLLVVDVRSYLEFNKSHIQNAINFNLPTTLLKRPNYNLKRCLNNITAQEKTTLADFLLGSQHSRSVALIYDDYKVTNEEVTLGLYGICNKFLECEEFQGEVVLLKEGFQSFKEEFSGLTTISDLNHHDAYEHKQRLGGSPTKNVKPPRMNSRSLSLANLPSAATTNCEFLSPPACGLSKFKLPTPTKVTEFSLPISTTFKIRHNEESHSNTDIDKDLFMKEFGRLRDQLQRKSDNMCDSKVPDWLNSSMKTQSELFADFKTLEIQEKDHINSLIRDNSLSFGIELGYKNRYKDIFPYETTRVKLGSTGGGEDSQFYINGNLVDSTSLGITSPESQYIVTQAPLTSTMDDFVRVLFESQINMIVCLTDQFENVLEKCHAYWDDGNYFQSVETVNVTKHLTVRKLRMIATGTIVWHFQVLNWLDLDVISNQSHLVDLFGVMLLKKQLIRENKINPLTMVHCSAGCGRTGTFCTLDTIVGENTGVIPLLRESGNLVFKLVENFRKQRMSMVQSLRQYLFLYEALVYYYREIDTESDRLNGILTQVQEMFIDN</sequence>
<dbReference type="PROSITE" id="PS50056">
    <property type="entry name" value="TYR_PHOSPHATASE_2"/>
    <property type="match status" value="1"/>
</dbReference>
<dbReference type="InterPro" id="IPR050348">
    <property type="entry name" value="Protein-Tyr_Phosphatase"/>
</dbReference>
<dbReference type="GO" id="GO:0004725">
    <property type="term" value="F:protein tyrosine phosphatase activity"/>
    <property type="evidence" value="ECO:0007669"/>
    <property type="project" value="UniProtKB-EC"/>
</dbReference>
<feature type="region of interest" description="Disordered" evidence="3">
    <location>
        <begin position="1"/>
        <end position="82"/>
    </location>
</feature>
<dbReference type="SUPFAM" id="SSF52821">
    <property type="entry name" value="Rhodanese/Cell cycle control phosphatase"/>
    <property type="match status" value="1"/>
</dbReference>
<dbReference type="OrthoDB" id="6058203at2759"/>
<gene>
    <name evidence="7" type="ORF">WICPIJ_005545</name>
</gene>
<reference evidence="7" key="2">
    <citation type="submission" date="2021-01" db="EMBL/GenBank/DDBJ databases">
        <authorList>
            <person name="Schikora-Tamarit M.A."/>
        </authorList>
    </citation>
    <scope>NUCLEOTIDE SEQUENCE</scope>
    <source>
        <strain evidence="7">CBS2887</strain>
    </source>
</reference>
<dbReference type="EMBL" id="JAEUBG010003105">
    <property type="protein sequence ID" value="KAH3683484.1"/>
    <property type="molecule type" value="Genomic_DNA"/>
</dbReference>
<dbReference type="InterPro" id="IPR001763">
    <property type="entry name" value="Rhodanese-like_dom"/>
</dbReference>
<evidence type="ECO:0000259" key="4">
    <source>
        <dbReference type="PROSITE" id="PS50055"/>
    </source>
</evidence>
<comment type="caution">
    <text evidence="7">The sequence shown here is derived from an EMBL/GenBank/DDBJ whole genome shotgun (WGS) entry which is preliminary data.</text>
</comment>
<dbReference type="PROSITE" id="PS00383">
    <property type="entry name" value="TYR_PHOSPHATASE_1"/>
    <property type="match status" value="1"/>
</dbReference>
<dbReference type="InterPro" id="IPR036873">
    <property type="entry name" value="Rhodanese-like_dom_sf"/>
</dbReference>
<dbReference type="PANTHER" id="PTHR19134:SF561">
    <property type="entry name" value="PROTEIN TYROSINE PHOSPHATASE 36E, ISOFORM A"/>
    <property type="match status" value="1"/>
</dbReference>
<reference evidence="7" key="1">
    <citation type="journal article" date="2021" name="Open Biol.">
        <title>Shared evolutionary footprints suggest mitochondrial oxidative damage underlies multiple complex I losses in fungi.</title>
        <authorList>
            <person name="Schikora-Tamarit M.A."/>
            <person name="Marcet-Houben M."/>
            <person name="Nosek J."/>
            <person name="Gabaldon T."/>
        </authorList>
    </citation>
    <scope>NUCLEOTIDE SEQUENCE</scope>
    <source>
        <strain evidence="7">CBS2887</strain>
    </source>
</reference>
<dbReference type="PRINTS" id="PR00700">
    <property type="entry name" value="PRTYPHPHTASE"/>
</dbReference>
<proteinExistence type="inferred from homology"/>
<dbReference type="InterPro" id="IPR029021">
    <property type="entry name" value="Prot-tyrosine_phosphatase-like"/>
</dbReference>
<dbReference type="EC" id="3.1.3.48" evidence="2"/>
<dbReference type="SUPFAM" id="SSF52799">
    <property type="entry name" value="(Phosphotyrosine protein) phosphatases II"/>
    <property type="match status" value="1"/>
</dbReference>
<dbReference type="Gene3D" id="3.90.190.10">
    <property type="entry name" value="Protein tyrosine phosphatase superfamily"/>
    <property type="match status" value="1"/>
</dbReference>
<dbReference type="Gene3D" id="3.40.250.10">
    <property type="entry name" value="Rhodanese-like domain"/>
    <property type="match status" value="1"/>
</dbReference>
<accession>A0A9P8Q5Y4</accession>
<comment type="similarity">
    <text evidence="1">Belongs to the protein-tyrosine phosphatase family. Non-receptor class subfamily.</text>
</comment>
<dbReference type="PROSITE" id="PS50055">
    <property type="entry name" value="TYR_PHOSPHATASE_PTP"/>
    <property type="match status" value="1"/>
</dbReference>
<protein>
    <recommendedName>
        <fullName evidence="2">protein-tyrosine-phosphatase</fullName>
        <ecNumber evidence="2">3.1.3.48</ecNumber>
    </recommendedName>
</protein>
<dbReference type="AlphaFoldDB" id="A0A9P8Q5Y4"/>
<feature type="region of interest" description="Disordered" evidence="3">
    <location>
        <begin position="159"/>
        <end position="190"/>
    </location>
</feature>
<feature type="compositionally biased region" description="Low complexity" evidence="3">
    <location>
        <begin position="37"/>
        <end position="55"/>
    </location>
</feature>
<organism evidence="7 8">
    <name type="scientific">Wickerhamomyces pijperi</name>
    <name type="common">Yeast</name>
    <name type="synonym">Pichia pijperi</name>
    <dbReference type="NCBI Taxonomy" id="599730"/>
    <lineage>
        <taxon>Eukaryota</taxon>
        <taxon>Fungi</taxon>
        <taxon>Dikarya</taxon>
        <taxon>Ascomycota</taxon>
        <taxon>Saccharomycotina</taxon>
        <taxon>Saccharomycetes</taxon>
        <taxon>Phaffomycetales</taxon>
        <taxon>Wickerhamomycetaceae</taxon>
        <taxon>Wickerhamomyces</taxon>
    </lineage>
</organism>
<feature type="domain" description="Tyrosine specific protein phosphatases" evidence="5">
    <location>
        <begin position="691"/>
        <end position="763"/>
    </location>
</feature>
<dbReference type="PANTHER" id="PTHR19134">
    <property type="entry name" value="RECEPTOR-TYPE TYROSINE-PROTEIN PHOSPHATASE"/>
    <property type="match status" value="1"/>
</dbReference>
<evidence type="ECO:0000256" key="3">
    <source>
        <dbReference type="SAM" id="MobiDB-lite"/>
    </source>
</evidence>
<dbReference type="InterPro" id="IPR003595">
    <property type="entry name" value="Tyr_Pase_cat"/>
</dbReference>
<dbReference type="PROSITE" id="PS50206">
    <property type="entry name" value="RHODANESE_3"/>
    <property type="match status" value="1"/>
</dbReference>
<evidence type="ECO:0000259" key="6">
    <source>
        <dbReference type="PROSITE" id="PS50206"/>
    </source>
</evidence>
<dbReference type="SMART" id="SM00404">
    <property type="entry name" value="PTPc_motif"/>
    <property type="match status" value="1"/>
</dbReference>
<evidence type="ECO:0000256" key="2">
    <source>
        <dbReference type="ARBA" id="ARBA00013064"/>
    </source>
</evidence>
<dbReference type="InterPro" id="IPR016130">
    <property type="entry name" value="Tyr_Pase_AS"/>
</dbReference>
<evidence type="ECO:0000256" key="1">
    <source>
        <dbReference type="ARBA" id="ARBA00009649"/>
    </source>
</evidence>
<dbReference type="SMART" id="SM00450">
    <property type="entry name" value="RHOD"/>
    <property type="match status" value="1"/>
</dbReference>
<dbReference type="Pfam" id="PF00102">
    <property type="entry name" value="Y_phosphatase"/>
    <property type="match status" value="1"/>
</dbReference>
<name>A0A9P8Q5Y4_WICPI</name>
<dbReference type="Pfam" id="PF00581">
    <property type="entry name" value="Rhodanese"/>
    <property type="match status" value="1"/>
</dbReference>
<dbReference type="SMART" id="SM00194">
    <property type="entry name" value="PTPc"/>
    <property type="match status" value="1"/>
</dbReference>
<evidence type="ECO:0000313" key="8">
    <source>
        <dbReference type="Proteomes" id="UP000774326"/>
    </source>
</evidence>
<feature type="domain" description="Tyrosine-protein phosphatase" evidence="4">
    <location>
        <begin position="536"/>
        <end position="772"/>
    </location>
</feature>
<dbReference type="InterPro" id="IPR000242">
    <property type="entry name" value="PTP_cat"/>
</dbReference>
<feature type="compositionally biased region" description="Low complexity" evidence="3">
    <location>
        <begin position="178"/>
        <end position="190"/>
    </location>
</feature>
<feature type="domain" description="Rhodanese" evidence="6">
    <location>
        <begin position="246"/>
        <end position="368"/>
    </location>
</feature>